<sequence length="57" mass="6530">MPLCGGTSPGHLPRDCHDKRRSRRTSKRKYSFSNTSLNNDARDNTQWDDEIYGDGES</sequence>
<evidence type="ECO:0000256" key="1">
    <source>
        <dbReference type="SAM" id="MobiDB-lite"/>
    </source>
</evidence>
<proteinExistence type="predicted"/>
<name>A0A0W0G271_MONRR</name>
<feature type="compositionally biased region" description="Basic residues" evidence="1">
    <location>
        <begin position="19"/>
        <end position="30"/>
    </location>
</feature>
<feature type="compositionally biased region" description="Acidic residues" evidence="1">
    <location>
        <begin position="46"/>
        <end position="57"/>
    </location>
</feature>
<protein>
    <submittedName>
        <fullName evidence="2">Uncharacterized protein</fullName>
    </submittedName>
</protein>
<dbReference type="AlphaFoldDB" id="A0A0W0G271"/>
<evidence type="ECO:0000313" key="3">
    <source>
        <dbReference type="Proteomes" id="UP000054988"/>
    </source>
</evidence>
<feature type="region of interest" description="Disordered" evidence="1">
    <location>
        <begin position="1"/>
        <end position="57"/>
    </location>
</feature>
<gene>
    <name evidence="2" type="ORF">WG66_4787</name>
</gene>
<comment type="caution">
    <text evidence="2">The sequence shown here is derived from an EMBL/GenBank/DDBJ whole genome shotgun (WGS) entry which is preliminary data.</text>
</comment>
<dbReference type="EMBL" id="LATX01001310">
    <property type="protein sequence ID" value="KTB42644.1"/>
    <property type="molecule type" value="Genomic_DNA"/>
</dbReference>
<reference evidence="2 3" key="1">
    <citation type="submission" date="2015-12" db="EMBL/GenBank/DDBJ databases">
        <title>Draft genome sequence of Moniliophthora roreri, the causal agent of frosty pod rot of cacao.</title>
        <authorList>
            <person name="Aime M.C."/>
            <person name="Diaz-Valderrama J.R."/>
            <person name="Kijpornyongpan T."/>
            <person name="Phillips-Mora W."/>
        </authorList>
    </citation>
    <scope>NUCLEOTIDE SEQUENCE [LARGE SCALE GENOMIC DNA]</scope>
    <source>
        <strain evidence="2 3">MCA 2952</strain>
    </source>
</reference>
<accession>A0A0W0G271</accession>
<organism evidence="2 3">
    <name type="scientific">Moniliophthora roreri</name>
    <name type="common">Frosty pod rot fungus</name>
    <name type="synonym">Monilia roreri</name>
    <dbReference type="NCBI Taxonomy" id="221103"/>
    <lineage>
        <taxon>Eukaryota</taxon>
        <taxon>Fungi</taxon>
        <taxon>Dikarya</taxon>
        <taxon>Basidiomycota</taxon>
        <taxon>Agaricomycotina</taxon>
        <taxon>Agaricomycetes</taxon>
        <taxon>Agaricomycetidae</taxon>
        <taxon>Agaricales</taxon>
        <taxon>Marasmiineae</taxon>
        <taxon>Marasmiaceae</taxon>
        <taxon>Moniliophthora</taxon>
    </lineage>
</organism>
<evidence type="ECO:0000313" key="2">
    <source>
        <dbReference type="EMBL" id="KTB42644.1"/>
    </source>
</evidence>
<dbReference type="Proteomes" id="UP000054988">
    <property type="component" value="Unassembled WGS sequence"/>
</dbReference>